<evidence type="ECO:0000313" key="2">
    <source>
        <dbReference type="EMBL" id="OYS70859.1"/>
    </source>
</evidence>
<feature type="transmembrane region" description="Helical" evidence="1">
    <location>
        <begin position="162"/>
        <end position="183"/>
    </location>
</feature>
<organism evidence="2 3">
    <name type="scientific">Limosilactobacillus reuteri</name>
    <name type="common">Lactobacillus reuteri</name>
    <dbReference type="NCBI Taxonomy" id="1598"/>
    <lineage>
        <taxon>Bacteria</taxon>
        <taxon>Bacillati</taxon>
        <taxon>Bacillota</taxon>
        <taxon>Bacilli</taxon>
        <taxon>Lactobacillales</taxon>
        <taxon>Lactobacillaceae</taxon>
        <taxon>Limosilactobacillus</taxon>
    </lineage>
</organism>
<gene>
    <name evidence="2" type="ORF">CBF96_01350</name>
</gene>
<keyword evidence="1" id="KW-0812">Transmembrane</keyword>
<protein>
    <submittedName>
        <fullName evidence="2">Uncharacterized protein</fullName>
    </submittedName>
</protein>
<evidence type="ECO:0000256" key="1">
    <source>
        <dbReference type="SAM" id="Phobius"/>
    </source>
</evidence>
<dbReference type="AlphaFoldDB" id="A0A256SWC3"/>
<reference evidence="2 3" key="2">
    <citation type="submission" date="2017-09" db="EMBL/GenBank/DDBJ databases">
        <title>Tripartite evolution among Lactobacillus johnsonii, Lactobacillus taiwanensis, Lactobacillus reuteri and their rodent host.</title>
        <authorList>
            <person name="Wang T."/>
            <person name="Knowles S."/>
            <person name="Cheng C."/>
        </authorList>
    </citation>
    <scope>NUCLEOTIDE SEQUENCE [LARGE SCALE GENOMIC DNA]</scope>
    <source>
        <strain evidence="2 3">114h</strain>
    </source>
</reference>
<comment type="caution">
    <text evidence="2">The sequence shown here is derived from an EMBL/GenBank/DDBJ whole genome shotgun (WGS) entry which is preliminary data.</text>
</comment>
<dbReference type="Proteomes" id="UP000215747">
    <property type="component" value="Unassembled WGS sequence"/>
</dbReference>
<reference evidence="3" key="1">
    <citation type="submission" date="2017-05" db="EMBL/GenBank/DDBJ databases">
        <authorList>
            <person name="Lin X.B."/>
            <person name="Stothard P."/>
            <person name="Tasseva G."/>
            <person name="Walter J."/>
        </authorList>
    </citation>
    <scope>NUCLEOTIDE SEQUENCE [LARGE SCALE GENOMIC DNA]</scope>
    <source>
        <strain evidence="3">114h</strain>
    </source>
</reference>
<name>A0A256SWC3_LIMRT</name>
<proteinExistence type="predicted"/>
<keyword evidence="1" id="KW-0472">Membrane</keyword>
<accession>A0A256SWC3</accession>
<sequence length="215" mass="24130">MSDQTSKLIEVAKSTRDIAYNNGLQADITNTRQLVDAMQKRQDTANVHMNEVTRQNEAMNADLKQIGPAIAKVVKAQNHNSEILNKALINGFHIHTNEVTESVANEFKKLTGFTINEFLQNEIIKQINVNVYEAKKAKLSVIQAAQVTEEVLHKIALLIQRFISFISVLVFELGLIIACAIMLPGWWKLIGLIVTISASAILNYYLKRRMDINGL</sequence>
<dbReference type="EMBL" id="NGPL01000012">
    <property type="protein sequence ID" value="OYS70859.1"/>
    <property type="molecule type" value="Genomic_DNA"/>
</dbReference>
<evidence type="ECO:0000313" key="3">
    <source>
        <dbReference type="Proteomes" id="UP000215747"/>
    </source>
</evidence>
<feature type="transmembrane region" description="Helical" evidence="1">
    <location>
        <begin position="189"/>
        <end position="206"/>
    </location>
</feature>
<keyword evidence="1" id="KW-1133">Transmembrane helix</keyword>